<keyword evidence="4" id="KW-1185">Reference proteome</keyword>
<accession>A0A081NHM2</accession>
<sequence>MHTCAIPVSPQAFTKALALISLLFLSHLAYSGDAEKSAILVMDCPASHFTSPGQARISTECKAVPGIIVGLHWIAVPTSQLEHCHPKANGKPNGVCAALPKGIEGIALLASSVWEYNVSSSYIYPIVTPEQGGFPIERKALQLTLLEMDGLHEFLGYNRDLKVASLDFNETQNLSGTLVTLNAPDCRCHYYPAAHPAKIPAFHKFSPGLLGLITPRLGKVENQLGYFGAYSAPSKKKKTQDPNALEPINTTHETSIFFYPDMDEKFKRALMTRQDFLGHIAYTSYMDGPDSIYFARLKYNETFMKRVMSPWYWEPYTEKKKPPKKGLSLAKDTKTLPKSRPAPCKDLSGNLGTVNSLSRDQFCTFISRQGEIIHLSEGFHALTGSPGDSLQWIRWQDTIPGASKILCDFSAEPNCDGGIHISVGKMDCLSEGLTRFGDQRLSHWHDPHVAMLCRVAIDEEYFIGRRSEVNDQCTYIRPVIEDGEVKELIEYSEEFEVVSFKKRPDPKTEQKAIDKHKTEYKAIEKQ</sequence>
<evidence type="ECO:0000256" key="2">
    <source>
        <dbReference type="SAM" id="SignalP"/>
    </source>
</evidence>
<dbReference type="OrthoDB" id="9817064at2"/>
<feature type="signal peptide" evidence="2">
    <location>
        <begin position="1"/>
        <end position="31"/>
    </location>
</feature>
<dbReference type="EMBL" id="JOKH01000002">
    <property type="protein sequence ID" value="KEQ17945.1"/>
    <property type="molecule type" value="Genomic_DNA"/>
</dbReference>
<dbReference type="Proteomes" id="UP000028073">
    <property type="component" value="Unassembled WGS sequence"/>
</dbReference>
<proteinExistence type="predicted"/>
<reference evidence="3 4" key="1">
    <citation type="submission" date="2014-06" db="EMBL/GenBank/DDBJ databases">
        <title>Whole Genome Sequences of Three Symbiotic Endozoicomonas Bacteria.</title>
        <authorList>
            <person name="Neave M.J."/>
            <person name="Apprill A."/>
            <person name="Voolstra C.R."/>
        </authorList>
    </citation>
    <scope>NUCLEOTIDE SEQUENCE [LARGE SCALE GENOMIC DNA]</scope>
    <source>
        <strain evidence="3 4">DSM 25634</strain>
    </source>
</reference>
<evidence type="ECO:0000313" key="4">
    <source>
        <dbReference type="Proteomes" id="UP000028073"/>
    </source>
</evidence>
<organism evidence="3 4">
    <name type="scientific">Endozoicomonas numazuensis</name>
    <dbReference type="NCBI Taxonomy" id="1137799"/>
    <lineage>
        <taxon>Bacteria</taxon>
        <taxon>Pseudomonadati</taxon>
        <taxon>Pseudomonadota</taxon>
        <taxon>Gammaproteobacteria</taxon>
        <taxon>Oceanospirillales</taxon>
        <taxon>Endozoicomonadaceae</taxon>
        <taxon>Endozoicomonas</taxon>
    </lineage>
</organism>
<name>A0A081NHM2_9GAMM</name>
<dbReference type="RefSeq" id="WP_034834923.1">
    <property type="nucleotide sequence ID" value="NZ_JOKH01000002.1"/>
</dbReference>
<dbReference type="AlphaFoldDB" id="A0A081NHM2"/>
<feature type="region of interest" description="Disordered" evidence="1">
    <location>
        <begin position="319"/>
        <end position="342"/>
    </location>
</feature>
<evidence type="ECO:0000256" key="1">
    <source>
        <dbReference type="SAM" id="MobiDB-lite"/>
    </source>
</evidence>
<feature type="region of interest" description="Disordered" evidence="1">
    <location>
        <begin position="505"/>
        <end position="526"/>
    </location>
</feature>
<protein>
    <submittedName>
        <fullName evidence="3">Uncharacterized protein</fullName>
    </submittedName>
</protein>
<evidence type="ECO:0000313" key="3">
    <source>
        <dbReference type="EMBL" id="KEQ17945.1"/>
    </source>
</evidence>
<feature type="chain" id="PRO_5001760822" evidence="2">
    <location>
        <begin position="32"/>
        <end position="526"/>
    </location>
</feature>
<keyword evidence="2" id="KW-0732">Signal</keyword>
<comment type="caution">
    <text evidence="3">The sequence shown here is derived from an EMBL/GenBank/DDBJ whole genome shotgun (WGS) entry which is preliminary data.</text>
</comment>
<gene>
    <name evidence="3" type="ORF">GZ78_10020</name>
</gene>